<gene>
    <name evidence="2" type="ORF">H9704_03870</name>
</gene>
<dbReference type="Gene3D" id="3.90.1010.20">
    <property type="match status" value="1"/>
</dbReference>
<reference evidence="2" key="1">
    <citation type="journal article" date="2021" name="PeerJ">
        <title>Extensive microbial diversity within the chicken gut microbiome revealed by metagenomics and culture.</title>
        <authorList>
            <person name="Gilroy R."/>
            <person name="Ravi A."/>
            <person name="Getino M."/>
            <person name="Pursley I."/>
            <person name="Horton D.L."/>
            <person name="Alikhan N.F."/>
            <person name="Baker D."/>
            <person name="Gharbi K."/>
            <person name="Hall N."/>
            <person name="Watson M."/>
            <person name="Adriaenssens E.M."/>
            <person name="Foster-Nyarko E."/>
            <person name="Jarju S."/>
            <person name="Secka A."/>
            <person name="Antonio M."/>
            <person name="Oren A."/>
            <person name="Chaudhuri R.R."/>
            <person name="La Ragione R."/>
            <person name="Hildebrand F."/>
            <person name="Pallen M.J."/>
        </authorList>
    </citation>
    <scope>NUCLEOTIDE SEQUENCE</scope>
    <source>
        <strain evidence="2">CHK180-15479</strain>
    </source>
</reference>
<evidence type="ECO:0000313" key="3">
    <source>
        <dbReference type="Proteomes" id="UP000823910"/>
    </source>
</evidence>
<dbReference type="Pfam" id="PF04205">
    <property type="entry name" value="FMN_bind"/>
    <property type="match status" value="1"/>
</dbReference>
<name>A0A9D2MZG6_9FIRM</name>
<organism evidence="2 3">
    <name type="scientific">Candidatus Enterocloster excrementipullorum</name>
    <dbReference type="NCBI Taxonomy" id="2838559"/>
    <lineage>
        <taxon>Bacteria</taxon>
        <taxon>Bacillati</taxon>
        <taxon>Bacillota</taxon>
        <taxon>Clostridia</taxon>
        <taxon>Lachnospirales</taxon>
        <taxon>Lachnospiraceae</taxon>
        <taxon>Enterocloster</taxon>
    </lineage>
</organism>
<feature type="domain" description="FMN-binding" evidence="1">
    <location>
        <begin position="54"/>
        <end position="129"/>
    </location>
</feature>
<accession>A0A9D2MZG6</accession>
<dbReference type="GO" id="GO:0010181">
    <property type="term" value="F:FMN binding"/>
    <property type="evidence" value="ECO:0007669"/>
    <property type="project" value="InterPro"/>
</dbReference>
<proteinExistence type="predicted"/>
<reference evidence="2" key="2">
    <citation type="submission" date="2021-04" db="EMBL/GenBank/DDBJ databases">
        <authorList>
            <person name="Gilroy R."/>
        </authorList>
    </citation>
    <scope>NUCLEOTIDE SEQUENCE</scope>
    <source>
        <strain evidence="2">CHK180-15479</strain>
    </source>
</reference>
<dbReference type="EMBL" id="DWWT01000016">
    <property type="protein sequence ID" value="HJC05278.1"/>
    <property type="molecule type" value="Genomic_DNA"/>
</dbReference>
<dbReference type="AlphaFoldDB" id="A0A9D2MZG6"/>
<protein>
    <submittedName>
        <fullName evidence="2">FMN-binding protein</fullName>
    </submittedName>
</protein>
<evidence type="ECO:0000259" key="1">
    <source>
        <dbReference type="SMART" id="SM00900"/>
    </source>
</evidence>
<dbReference type="InterPro" id="IPR007329">
    <property type="entry name" value="FMN-bd"/>
</dbReference>
<evidence type="ECO:0000313" key="2">
    <source>
        <dbReference type="EMBL" id="HJC05278.1"/>
    </source>
</evidence>
<dbReference type="Proteomes" id="UP000823910">
    <property type="component" value="Unassembled WGS sequence"/>
</dbReference>
<dbReference type="SMART" id="SM00900">
    <property type="entry name" value="FMN_bind"/>
    <property type="match status" value="1"/>
</dbReference>
<dbReference type="GO" id="GO:0016020">
    <property type="term" value="C:membrane"/>
    <property type="evidence" value="ECO:0007669"/>
    <property type="project" value="InterPro"/>
</dbReference>
<comment type="caution">
    <text evidence="2">The sequence shown here is derived from an EMBL/GenBank/DDBJ whole genome shotgun (WGS) entry which is preliminary data.</text>
</comment>
<sequence length="576" mass="61288">MNSKGNLIGLGIMAVAAVAVVGASGPIYNSIKNAQLQNAAGGEEITTVSGEAEGYGGPITAQVTLAGDRIIGLEITGSQETPDIGGAAITSLTNSILENQSLEGVEAVSGATWTSNGVFGAIRSAMGEETAEDSDQAAVQEEIQASGITHGLGIYSNGRLGPGSDDQGVGVYSFNEVAAYVLFDSEGRILDLEVDQLEVATPNYDGESMPGFTGFPGQSYNADEDHDAVVDTVLEQTEDTFLAQVESWQTKRERGSSYKLNSGTWTDEMDIFEEAFKGMTIDELQQWYDAYCSDVNGKPLFGTSENEEDIAKYEAFSDEDKAALDAISGATMSLNDAHGNILGAIIKAYDNRRPVEAEKIAKIGLGITNTGRLGPGSDDQGTGVYSFNTQVAGVCYNEDGTIAGVYTDVMEVATPNYDGESMPGLTGFPGQSYNADEDHDAVVDTVLEQTDDSFLAQIDAWQTKRERGSSYKLNSGTWTDEMNIFENFFAGMTTDAVSNWFAAYCSDVNGRPLFGTSENEEDIAKYEAFSDDEKAAMDAVSGATMSLRDAHGDILGAIEKAWENAKETNITVSPAE</sequence>